<dbReference type="Proteomes" id="UP000034617">
    <property type="component" value="Unassembled WGS sequence"/>
</dbReference>
<gene>
    <name evidence="1" type="ORF">UW22_C0082G0003</name>
</gene>
<dbReference type="AlphaFoldDB" id="A0A0G1IR76"/>
<reference evidence="1 2" key="1">
    <citation type="journal article" date="2015" name="Nature">
        <title>rRNA introns, odd ribosomes, and small enigmatic genomes across a large radiation of phyla.</title>
        <authorList>
            <person name="Brown C.T."/>
            <person name="Hug L.A."/>
            <person name="Thomas B.C."/>
            <person name="Sharon I."/>
            <person name="Castelle C.J."/>
            <person name="Singh A."/>
            <person name="Wilkins M.J."/>
            <person name="Williams K.H."/>
            <person name="Banfield J.F."/>
        </authorList>
    </citation>
    <scope>NUCLEOTIDE SEQUENCE [LARGE SCALE GENOMIC DNA]</scope>
</reference>
<dbReference type="EMBL" id="LCHM01000082">
    <property type="protein sequence ID" value="KKT34277.1"/>
    <property type="molecule type" value="Genomic_DNA"/>
</dbReference>
<name>A0A0G1IR76_9BACT</name>
<organism evidence="1 2">
    <name type="scientific">Candidatus Gottesmanbacteria bacterium GW2011_GWB1_44_11c</name>
    <dbReference type="NCBI Taxonomy" id="1618447"/>
    <lineage>
        <taxon>Bacteria</taxon>
        <taxon>Candidatus Gottesmaniibacteriota</taxon>
    </lineage>
</organism>
<evidence type="ECO:0000313" key="1">
    <source>
        <dbReference type="EMBL" id="KKT34277.1"/>
    </source>
</evidence>
<proteinExistence type="predicted"/>
<evidence type="ECO:0000313" key="2">
    <source>
        <dbReference type="Proteomes" id="UP000034617"/>
    </source>
</evidence>
<protein>
    <submittedName>
        <fullName evidence="1">Uncharacterized protein</fullName>
    </submittedName>
</protein>
<comment type="caution">
    <text evidence="1">The sequence shown here is derived from an EMBL/GenBank/DDBJ whole genome shotgun (WGS) entry which is preliminary data.</text>
</comment>
<sequence length="101" mass="12176">MKRLKLRYHQFRLRRKFRRSCRDLAISNCESLAVYERRARGEKTVDIVTLQRHTERLKVRFDYIRQICLTAGISSQELDTELDKIYEKVRGQMKINYAHSA</sequence>
<accession>A0A0G1IR76</accession>